<keyword evidence="1" id="KW-0812">Transmembrane</keyword>
<keyword evidence="3" id="KW-1185">Reference proteome</keyword>
<feature type="transmembrane region" description="Helical" evidence="1">
    <location>
        <begin position="6"/>
        <end position="28"/>
    </location>
</feature>
<feature type="transmembrane region" description="Helical" evidence="1">
    <location>
        <begin position="58"/>
        <end position="77"/>
    </location>
</feature>
<accession>A0ABT7E809</accession>
<keyword evidence="1" id="KW-0472">Membrane</keyword>
<organism evidence="2 3">
    <name type="scientific">Romboutsia sedimentorum</name>
    <dbReference type="NCBI Taxonomy" id="1368474"/>
    <lineage>
        <taxon>Bacteria</taxon>
        <taxon>Bacillati</taxon>
        <taxon>Bacillota</taxon>
        <taxon>Clostridia</taxon>
        <taxon>Peptostreptococcales</taxon>
        <taxon>Peptostreptococcaceae</taxon>
        <taxon>Romboutsia</taxon>
    </lineage>
</organism>
<protein>
    <submittedName>
        <fullName evidence="2">Uncharacterized protein</fullName>
    </submittedName>
</protein>
<sequence length="160" mass="17829">MINSDIIYTILRTIPESIMIIFSGFILLGIKKDKLYILKKGILLGIIVSIIRKLPISFGIHTVLSMIIVGAILFMVSKDRLLNSIIATCQIWIALSLSEAIYIMIATKIIKIPFAVLTNNIGIKGAVTTLPSLVIFLGLSLLFNKIQNKTKKILKEKLKY</sequence>
<evidence type="ECO:0000313" key="2">
    <source>
        <dbReference type="EMBL" id="MDK2563070.1"/>
    </source>
</evidence>
<dbReference type="RefSeq" id="WP_284132036.1">
    <property type="nucleotide sequence ID" value="NZ_JASKYM010000002.1"/>
</dbReference>
<keyword evidence="1" id="KW-1133">Transmembrane helix</keyword>
<dbReference type="EMBL" id="JASKYM010000002">
    <property type="protein sequence ID" value="MDK2563070.1"/>
    <property type="molecule type" value="Genomic_DNA"/>
</dbReference>
<reference evidence="2 3" key="1">
    <citation type="submission" date="2023-05" db="EMBL/GenBank/DDBJ databases">
        <title>Rombocin, a short stable natural nisin variant, displays selective antimicrobial activity against Listeria monocytogenes and employs dual mode of action to kill target bacterial strains.</title>
        <authorList>
            <person name="Wambui J."/>
            <person name="Stephan R."/>
            <person name="Kuipers O.P."/>
        </authorList>
    </citation>
    <scope>NUCLEOTIDE SEQUENCE [LARGE SCALE GENOMIC DNA]</scope>
    <source>
        <strain evidence="2 3">RC002</strain>
    </source>
</reference>
<dbReference type="Proteomes" id="UP001301012">
    <property type="component" value="Unassembled WGS sequence"/>
</dbReference>
<gene>
    <name evidence="2" type="ORF">QOZ84_05890</name>
</gene>
<evidence type="ECO:0000256" key="1">
    <source>
        <dbReference type="SAM" id="Phobius"/>
    </source>
</evidence>
<comment type="caution">
    <text evidence="2">The sequence shown here is derived from an EMBL/GenBank/DDBJ whole genome shotgun (WGS) entry which is preliminary data.</text>
</comment>
<feature type="transmembrane region" description="Helical" evidence="1">
    <location>
        <begin position="35"/>
        <end position="52"/>
    </location>
</feature>
<name>A0ABT7E809_9FIRM</name>
<evidence type="ECO:0000313" key="3">
    <source>
        <dbReference type="Proteomes" id="UP001301012"/>
    </source>
</evidence>
<feature type="transmembrane region" description="Helical" evidence="1">
    <location>
        <begin position="84"/>
        <end position="105"/>
    </location>
</feature>
<feature type="transmembrane region" description="Helical" evidence="1">
    <location>
        <begin position="125"/>
        <end position="143"/>
    </location>
</feature>
<proteinExistence type="predicted"/>